<evidence type="ECO:0000256" key="12">
    <source>
        <dbReference type="SAM" id="MobiDB-lite"/>
    </source>
</evidence>
<proteinExistence type="inferred from homology"/>
<dbReference type="InterPro" id="IPR000961">
    <property type="entry name" value="AGC-kinase_C"/>
</dbReference>
<comment type="caution">
    <text evidence="15">The sequence shown here is derived from an EMBL/GenBank/DDBJ whole genome shotgun (WGS) entry which is preliminary data.</text>
</comment>
<dbReference type="PROSITE" id="PS50011">
    <property type="entry name" value="PROTEIN_KINASE_DOM"/>
    <property type="match status" value="1"/>
</dbReference>
<dbReference type="InterPro" id="IPR000719">
    <property type="entry name" value="Prot_kinase_dom"/>
</dbReference>
<evidence type="ECO:0000256" key="1">
    <source>
        <dbReference type="ARBA" id="ARBA00007115"/>
    </source>
</evidence>
<dbReference type="SMART" id="SM00220">
    <property type="entry name" value="S_TKc"/>
    <property type="match status" value="1"/>
</dbReference>
<evidence type="ECO:0000256" key="7">
    <source>
        <dbReference type="ARBA" id="ARBA00022840"/>
    </source>
</evidence>
<evidence type="ECO:0000256" key="9">
    <source>
        <dbReference type="ARBA" id="ARBA00047454"/>
    </source>
</evidence>
<dbReference type="PROSITE" id="PS00108">
    <property type="entry name" value="PROTEIN_KINASE_ST"/>
    <property type="match status" value="1"/>
</dbReference>
<comment type="catalytic activity">
    <reaction evidence="9">
        <text>L-seryl-[protein] + ATP = O-phospho-L-seryl-[protein] + ADP + H(+)</text>
        <dbReference type="Rhea" id="RHEA:17989"/>
        <dbReference type="Rhea" id="RHEA-COMP:9863"/>
        <dbReference type="Rhea" id="RHEA-COMP:11604"/>
        <dbReference type="ChEBI" id="CHEBI:15378"/>
        <dbReference type="ChEBI" id="CHEBI:29999"/>
        <dbReference type="ChEBI" id="CHEBI:30616"/>
        <dbReference type="ChEBI" id="CHEBI:83421"/>
        <dbReference type="ChEBI" id="CHEBI:456216"/>
        <dbReference type="EC" id="2.7.11.11"/>
    </reaction>
</comment>
<dbReference type="PANTHER" id="PTHR24353:SF153">
    <property type="entry name" value="CAMP-DEPENDENT PROTEIN KINASE CATALYTIC SUBUNIT 1"/>
    <property type="match status" value="1"/>
</dbReference>
<dbReference type="GO" id="GO:0005952">
    <property type="term" value="C:cAMP-dependent protein kinase complex"/>
    <property type="evidence" value="ECO:0007669"/>
    <property type="project" value="TreeGrafter"/>
</dbReference>
<dbReference type="InterPro" id="IPR017441">
    <property type="entry name" value="Protein_kinase_ATP_BS"/>
</dbReference>
<keyword evidence="7 10" id="KW-0067">ATP-binding</keyword>
<evidence type="ECO:0000256" key="6">
    <source>
        <dbReference type="ARBA" id="ARBA00022777"/>
    </source>
</evidence>
<dbReference type="Gene3D" id="3.30.200.20">
    <property type="entry name" value="Phosphorylase Kinase, domain 1"/>
    <property type="match status" value="1"/>
</dbReference>
<dbReference type="PROSITE" id="PS00107">
    <property type="entry name" value="PROTEIN_KINASE_ATP"/>
    <property type="match status" value="1"/>
</dbReference>
<dbReference type="SUPFAM" id="SSF56112">
    <property type="entry name" value="Protein kinase-like (PK-like)"/>
    <property type="match status" value="1"/>
</dbReference>
<gene>
    <name evidence="15" type="ORF">CAS74_002148</name>
</gene>
<evidence type="ECO:0000313" key="15">
    <source>
        <dbReference type="EMBL" id="OUT22421.1"/>
    </source>
</evidence>
<evidence type="ECO:0000259" key="14">
    <source>
        <dbReference type="PROSITE" id="PS51285"/>
    </source>
</evidence>
<dbReference type="Pfam" id="PF00069">
    <property type="entry name" value="Pkinase"/>
    <property type="match status" value="1"/>
</dbReference>
<evidence type="ECO:0000256" key="11">
    <source>
        <dbReference type="RuleBase" id="RU000304"/>
    </source>
</evidence>
<evidence type="ECO:0000259" key="13">
    <source>
        <dbReference type="PROSITE" id="PS50011"/>
    </source>
</evidence>
<evidence type="ECO:0000256" key="4">
    <source>
        <dbReference type="ARBA" id="ARBA00022679"/>
    </source>
</evidence>
<feature type="compositionally biased region" description="Low complexity" evidence="12">
    <location>
        <begin position="48"/>
        <end position="89"/>
    </location>
</feature>
<dbReference type="FunFam" id="3.30.200.20:FF:000005">
    <property type="entry name" value="cAMP-dependent protein kinase catalytic subunit"/>
    <property type="match status" value="1"/>
</dbReference>
<keyword evidence="5 10" id="KW-0547">Nucleotide-binding</keyword>
<dbReference type="FunFam" id="1.10.510.10:FF:000005">
    <property type="entry name" value="cAMP-dependent protein kinase catalytic subunit alpha"/>
    <property type="match status" value="1"/>
</dbReference>
<dbReference type="GO" id="GO:0005524">
    <property type="term" value="F:ATP binding"/>
    <property type="evidence" value="ECO:0007669"/>
    <property type="project" value="UniProtKB-UniRule"/>
</dbReference>
<dbReference type="GO" id="GO:0030447">
    <property type="term" value="P:filamentous growth"/>
    <property type="evidence" value="ECO:0007669"/>
    <property type="project" value="UniProtKB-ARBA"/>
</dbReference>
<dbReference type="GO" id="GO:0007265">
    <property type="term" value="P:Ras protein signal transduction"/>
    <property type="evidence" value="ECO:0007669"/>
    <property type="project" value="UniProtKB-ARBA"/>
</dbReference>
<keyword evidence="6" id="KW-0418">Kinase</keyword>
<dbReference type="Gene3D" id="1.10.510.10">
    <property type="entry name" value="Transferase(Phosphotransferase) domain 1"/>
    <property type="match status" value="1"/>
</dbReference>
<dbReference type="EC" id="2.7.11.11" evidence="2"/>
<keyword evidence="3 11" id="KW-0723">Serine/threonine-protein kinase</keyword>
<dbReference type="EMBL" id="NHMM01000003">
    <property type="protein sequence ID" value="OUT22421.1"/>
    <property type="molecule type" value="Genomic_DNA"/>
</dbReference>
<dbReference type="GO" id="GO:0010607">
    <property type="term" value="P:negative regulation of cytoplasmic mRNA processing body assembly"/>
    <property type="evidence" value="ECO:0007669"/>
    <property type="project" value="UniProtKB-ARBA"/>
</dbReference>
<dbReference type="GO" id="GO:0005829">
    <property type="term" value="C:cytosol"/>
    <property type="evidence" value="ECO:0007669"/>
    <property type="project" value="TreeGrafter"/>
</dbReference>
<dbReference type="GO" id="GO:0005634">
    <property type="term" value="C:nucleus"/>
    <property type="evidence" value="ECO:0007669"/>
    <property type="project" value="TreeGrafter"/>
</dbReference>
<accession>A0A1Z8JPD8</accession>
<feature type="domain" description="Protein kinase" evidence="13">
    <location>
        <begin position="155"/>
        <end position="409"/>
    </location>
</feature>
<feature type="compositionally biased region" description="Polar residues" evidence="12">
    <location>
        <begin position="117"/>
        <end position="131"/>
    </location>
</feature>
<dbReference type="PROSITE" id="PS51285">
    <property type="entry name" value="AGC_KINASE_CTER"/>
    <property type="match status" value="1"/>
</dbReference>
<evidence type="ECO:0000256" key="10">
    <source>
        <dbReference type="PROSITE-ProRule" id="PRU10141"/>
    </source>
</evidence>
<feature type="compositionally biased region" description="Polar residues" evidence="12">
    <location>
        <begin position="1"/>
        <end position="40"/>
    </location>
</feature>
<keyword evidence="4" id="KW-0808">Transferase</keyword>
<feature type="region of interest" description="Disordered" evidence="12">
    <location>
        <begin position="1"/>
        <end position="143"/>
    </location>
</feature>
<name>A0A1Z8JPD8_PICKU</name>
<evidence type="ECO:0000313" key="16">
    <source>
        <dbReference type="Proteomes" id="UP000195871"/>
    </source>
</evidence>
<dbReference type="GO" id="GO:0010737">
    <property type="term" value="P:protein kinase A signaling"/>
    <property type="evidence" value="ECO:0007669"/>
    <property type="project" value="UniProtKB-ARBA"/>
</dbReference>
<protein>
    <recommendedName>
        <fullName evidence="2">cAMP-dependent protein kinase</fullName>
        <ecNumber evidence="2">2.7.11.11</ecNumber>
    </recommendedName>
</protein>
<comment type="catalytic activity">
    <reaction evidence="8">
        <text>L-threonyl-[protein] + ATP = O-phospho-L-threonyl-[protein] + ADP + H(+)</text>
        <dbReference type="Rhea" id="RHEA:46608"/>
        <dbReference type="Rhea" id="RHEA-COMP:11060"/>
        <dbReference type="Rhea" id="RHEA-COMP:11605"/>
        <dbReference type="ChEBI" id="CHEBI:15378"/>
        <dbReference type="ChEBI" id="CHEBI:30013"/>
        <dbReference type="ChEBI" id="CHEBI:30616"/>
        <dbReference type="ChEBI" id="CHEBI:61977"/>
        <dbReference type="ChEBI" id="CHEBI:456216"/>
        <dbReference type="EC" id="2.7.11.11"/>
    </reaction>
</comment>
<dbReference type="GO" id="GO:0004691">
    <property type="term" value="F:cAMP-dependent protein kinase activity"/>
    <property type="evidence" value="ECO:0007669"/>
    <property type="project" value="UniProtKB-EC"/>
</dbReference>
<evidence type="ECO:0000256" key="2">
    <source>
        <dbReference type="ARBA" id="ARBA00012444"/>
    </source>
</evidence>
<dbReference type="VEuPathDB" id="FungiDB:C5L36_0D01850"/>
<dbReference type="CDD" id="cd05580">
    <property type="entry name" value="STKc_PKA_like"/>
    <property type="match status" value="1"/>
</dbReference>
<feature type="binding site" evidence="10">
    <location>
        <position position="184"/>
    </location>
    <ligand>
        <name>ATP</name>
        <dbReference type="ChEBI" id="CHEBI:30616"/>
    </ligand>
</feature>
<feature type="domain" description="AGC-kinase C-terminal" evidence="14">
    <location>
        <begin position="410"/>
        <end position="466"/>
    </location>
</feature>
<dbReference type="AlphaFoldDB" id="A0A1Z8JPD8"/>
<evidence type="ECO:0000256" key="3">
    <source>
        <dbReference type="ARBA" id="ARBA00022527"/>
    </source>
</evidence>
<comment type="similarity">
    <text evidence="1">Belongs to the protein kinase superfamily. AGC Ser/Thr protein kinase family. cAMP subfamily.</text>
</comment>
<dbReference type="InterPro" id="IPR008271">
    <property type="entry name" value="Ser/Thr_kinase_AS"/>
</dbReference>
<dbReference type="InterPro" id="IPR011009">
    <property type="entry name" value="Kinase-like_dom_sf"/>
</dbReference>
<feature type="compositionally biased region" description="Low complexity" evidence="12">
    <location>
        <begin position="132"/>
        <end position="143"/>
    </location>
</feature>
<sequence length="466" mass="51489">MHPSSINNSPSANCNSNQGLPILPNSVSSSINNSHRNSTIDADGNRNGQATTKTQTGASTSTGTSADTTTDADAGIGTSTNTSTNTDANTKSKTETKTSTLSNIDTSTTAIPAVNAGASTDTPNTSSSLTAPQVQTQTQIPSTPITKGKYSLADFNIIQTLGTGSFGRVHLVRSVHNGRFYAMKVFRKSHVVKAKQIEHTNDERKILSICKHPFITRMWGTFQDCKSIFLIMDYIEGGELFSLLRKSKVFPNQVAKFYSAEVLLALEYLHSHNIIYRDLKPENILISKSGHIKLADFGFAKYVETTTYTLCGTPDYIAPEIIAVQPYTKAVDYWSFGILIYEMIAGTTPFYDPSPMKTYENITKCEISYPNHFQLDVINLLQGLITKDVTYRLGNLKNGILDIKNHRWFNEVIWDNLLKGNIETPYEPNIASGTGDASQFERYPEVAYDYGISGIKDEYGYLFPDF</sequence>
<dbReference type="PANTHER" id="PTHR24353">
    <property type="entry name" value="CYCLIC NUCLEOTIDE-DEPENDENT PROTEIN KINASE"/>
    <property type="match status" value="1"/>
</dbReference>
<reference evidence="15 16" key="1">
    <citation type="submission" date="2017-05" db="EMBL/GenBank/DDBJ databases">
        <title>The Genome Sequence of Candida krusei Ckrusei653.</title>
        <authorList>
            <person name="Cuomo C."/>
            <person name="Forche A."/>
            <person name="Young S."/>
            <person name="Abouelleil A."/>
            <person name="Cao P."/>
            <person name="Chapman S."/>
            <person name="Cusick C."/>
            <person name="Shea T."/>
            <person name="Nusbaum C."/>
            <person name="Birren B."/>
        </authorList>
    </citation>
    <scope>NUCLEOTIDE SEQUENCE [LARGE SCALE GENOMIC DNA]</scope>
    <source>
        <strain evidence="15 16">Ckrusei653</strain>
    </source>
</reference>
<organism evidence="15 16">
    <name type="scientific">Pichia kudriavzevii</name>
    <name type="common">Yeast</name>
    <name type="synonym">Issatchenkia orientalis</name>
    <dbReference type="NCBI Taxonomy" id="4909"/>
    <lineage>
        <taxon>Eukaryota</taxon>
        <taxon>Fungi</taxon>
        <taxon>Dikarya</taxon>
        <taxon>Ascomycota</taxon>
        <taxon>Saccharomycotina</taxon>
        <taxon>Pichiomycetes</taxon>
        <taxon>Pichiales</taxon>
        <taxon>Pichiaceae</taxon>
        <taxon>Pichia</taxon>
    </lineage>
</organism>
<dbReference type="Proteomes" id="UP000195871">
    <property type="component" value="Unassembled WGS sequence"/>
</dbReference>
<evidence type="ECO:0000256" key="8">
    <source>
        <dbReference type="ARBA" id="ARBA00047292"/>
    </source>
</evidence>
<evidence type="ECO:0000256" key="5">
    <source>
        <dbReference type="ARBA" id="ARBA00022741"/>
    </source>
</evidence>